<gene>
    <name evidence="3" type="ORF">MXD59_16995</name>
</gene>
<feature type="transmembrane region" description="Helical" evidence="2">
    <location>
        <begin position="268"/>
        <end position="285"/>
    </location>
</feature>
<name>A0ABT0K109_9ACTN</name>
<keyword evidence="2" id="KW-1133">Transmembrane helix</keyword>
<keyword evidence="4" id="KW-1185">Reference proteome</keyword>
<feature type="transmembrane region" description="Helical" evidence="2">
    <location>
        <begin position="6"/>
        <end position="24"/>
    </location>
</feature>
<dbReference type="EMBL" id="JALKFT010000017">
    <property type="protein sequence ID" value="MCK9877447.1"/>
    <property type="molecule type" value="Genomic_DNA"/>
</dbReference>
<evidence type="ECO:0000313" key="3">
    <source>
        <dbReference type="EMBL" id="MCK9877447.1"/>
    </source>
</evidence>
<feature type="transmembrane region" description="Helical" evidence="2">
    <location>
        <begin position="376"/>
        <end position="398"/>
    </location>
</feature>
<evidence type="ECO:0000313" key="4">
    <source>
        <dbReference type="Proteomes" id="UP001201873"/>
    </source>
</evidence>
<dbReference type="Proteomes" id="UP001201873">
    <property type="component" value="Unassembled WGS sequence"/>
</dbReference>
<sequence>MPDSSALDVLIGLALLFAAFSLAVSRINEAVLGVLHYRERRLESALRGLLGAPAPGPGPAPGDDDAHPPVDLMARLFDGPLRMLRAGGHEDPAAHQGPDMAAHPPAAGGWAAVRRARHLRLPSYVPSTLFAQALVDLVDPPARAMLGQLRPESLPLDVPHEQRATYIAAYQTATRTLDATTAAALLAATPAQYPTGRMIAATLVSAVGSDPVATLEQGLAALPPSAAKTALTAAVVRARGDRDKIVAELAGWYDQAMDRLSGWYRRRISVFLAGYALLLAAAFNLDSIGIARALWQDGPVREAAVTAARVTLDQTATDSAVSSGGSASSGGDVVPAAEEAVRAVRDASGLALPIGWVRASEDREDPREVPNSAHGWLVKILGLALACFALTAGAPFWFDLLGRLVNMRSSGPKPRSTTSS</sequence>
<evidence type="ECO:0000256" key="2">
    <source>
        <dbReference type="SAM" id="Phobius"/>
    </source>
</evidence>
<protein>
    <submittedName>
        <fullName evidence="3">Uncharacterized protein</fullName>
    </submittedName>
</protein>
<reference evidence="3 4" key="1">
    <citation type="submission" date="2022-04" db="EMBL/GenBank/DDBJ databases">
        <title>Genome diversity in the genus Frankia.</title>
        <authorList>
            <person name="Carlos-Shanley C."/>
            <person name="Hahn D."/>
        </authorList>
    </citation>
    <scope>NUCLEOTIDE SEQUENCE [LARGE SCALE GENOMIC DNA]</scope>
    <source>
        <strain evidence="3 4">Ag45/Mut15</strain>
    </source>
</reference>
<accession>A0ABT0K109</accession>
<evidence type="ECO:0000256" key="1">
    <source>
        <dbReference type="SAM" id="MobiDB-lite"/>
    </source>
</evidence>
<keyword evidence="2" id="KW-0812">Transmembrane</keyword>
<keyword evidence="2" id="KW-0472">Membrane</keyword>
<feature type="region of interest" description="Disordered" evidence="1">
    <location>
        <begin position="87"/>
        <end position="106"/>
    </location>
</feature>
<comment type="caution">
    <text evidence="3">The sequence shown here is derived from an EMBL/GenBank/DDBJ whole genome shotgun (WGS) entry which is preliminary data.</text>
</comment>
<organism evidence="3 4">
    <name type="scientific">Frankia umida</name>
    <dbReference type="NCBI Taxonomy" id="573489"/>
    <lineage>
        <taxon>Bacteria</taxon>
        <taxon>Bacillati</taxon>
        <taxon>Actinomycetota</taxon>
        <taxon>Actinomycetes</taxon>
        <taxon>Frankiales</taxon>
        <taxon>Frankiaceae</taxon>
        <taxon>Frankia</taxon>
    </lineage>
</organism>
<dbReference type="RefSeq" id="WP_248825689.1">
    <property type="nucleotide sequence ID" value="NZ_JALKFT010000017.1"/>
</dbReference>
<proteinExistence type="predicted"/>